<dbReference type="GO" id="GO:0015038">
    <property type="term" value="F:glutathione disulfide oxidoreductase activity"/>
    <property type="evidence" value="ECO:0007669"/>
    <property type="project" value="TreeGrafter"/>
</dbReference>
<dbReference type="AlphaFoldDB" id="A0A5N6L225"/>
<keyword evidence="2" id="KW-0472">Membrane</keyword>
<dbReference type="Proteomes" id="UP000327013">
    <property type="component" value="Unassembled WGS sequence"/>
</dbReference>
<evidence type="ECO:0000259" key="3">
    <source>
        <dbReference type="Pfam" id="PF00462"/>
    </source>
</evidence>
<gene>
    <name evidence="4" type="ORF">FH972_025653</name>
</gene>
<feature type="compositionally biased region" description="Basic and acidic residues" evidence="1">
    <location>
        <begin position="644"/>
        <end position="676"/>
    </location>
</feature>
<organism evidence="4 5">
    <name type="scientific">Carpinus fangiana</name>
    <dbReference type="NCBI Taxonomy" id="176857"/>
    <lineage>
        <taxon>Eukaryota</taxon>
        <taxon>Viridiplantae</taxon>
        <taxon>Streptophyta</taxon>
        <taxon>Embryophyta</taxon>
        <taxon>Tracheophyta</taxon>
        <taxon>Spermatophyta</taxon>
        <taxon>Magnoliopsida</taxon>
        <taxon>eudicotyledons</taxon>
        <taxon>Gunneridae</taxon>
        <taxon>Pentapetalae</taxon>
        <taxon>rosids</taxon>
        <taxon>fabids</taxon>
        <taxon>Fagales</taxon>
        <taxon>Betulaceae</taxon>
        <taxon>Carpinus</taxon>
    </lineage>
</organism>
<evidence type="ECO:0000256" key="1">
    <source>
        <dbReference type="SAM" id="MobiDB-lite"/>
    </source>
</evidence>
<feature type="region of interest" description="Disordered" evidence="1">
    <location>
        <begin position="64"/>
        <end position="88"/>
    </location>
</feature>
<feature type="region of interest" description="Disordered" evidence="1">
    <location>
        <begin position="719"/>
        <end position="766"/>
    </location>
</feature>
<dbReference type="CDD" id="cd03419">
    <property type="entry name" value="GRX_GRXh_1_2_like"/>
    <property type="match status" value="1"/>
</dbReference>
<dbReference type="PRINTS" id="PR00160">
    <property type="entry name" value="GLUTAREDOXIN"/>
</dbReference>
<dbReference type="Pfam" id="PF00462">
    <property type="entry name" value="Glutaredoxin"/>
    <property type="match status" value="1"/>
</dbReference>
<dbReference type="InterPro" id="IPR002109">
    <property type="entry name" value="Glutaredoxin"/>
</dbReference>
<dbReference type="PANTHER" id="PTHR45694">
    <property type="entry name" value="GLUTAREDOXIN 2"/>
    <property type="match status" value="1"/>
</dbReference>
<dbReference type="GO" id="GO:0005796">
    <property type="term" value="C:Golgi lumen"/>
    <property type="evidence" value="ECO:0007669"/>
    <property type="project" value="TreeGrafter"/>
</dbReference>
<dbReference type="Gene3D" id="3.40.30.10">
    <property type="entry name" value="Glutaredoxin"/>
    <property type="match status" value="1"/>
</dbReference>
<feature type="transmembrane region" description="Helical" evidence="2">
    <location>
        <begin position="332"/>
        <end position="352"/>
    </location>
</feature>
<keyword evidence="2" id="KW-1133">Transmembrane helix</keyword>
<evidence type="ECO:0000313" key="4">
    <source>
        <dbReference type="EMBL" id="KAB8556616.1"/>
    </source>
</evidence>
<name>A0A5N6L225_9ROSI</name>
<dbReference type="InterPro" id="IPR036249">
    <property type="entry name" value="Thioredoxin-like_sf"/>
</dbReference>
<dbReference type="PANTHER" id="PTHR45694:SF5">
    <property type="entry name" value="GLUTAREDOXIN 2"/>
    <property type="match status" value="1"/>
</dbReference>
<feature type="domain" description="Glutaredoxin" evidence="3">
    <location>
        <begin position="783"/>
        <end position="846"/>
    </location>
</feature>
<evidence type="ECO:0000313" key="5">
    <source>
        <dbReference type="Proteomes" id="UP000327013"/>
    </source>
</evidence>
<accession>A0A5N6L225</accession>
<keyword evidence="2" id="KW-0812">Transmembrane</keyword>
<dbReference type="InterPro" id="IPR014025">
    <property type="entry name" value="Glutaredoxin_subgr"/>
</dbReference>
<dbReference type="GO" id="GO:0034599">
    <property type="term" value="P:cellular response to oxidative stress"/>
    <property type="evidence" value="ECO:0007669"/>
    <property type="project" value="TreeGrafter"/>
</dbReference>
<sequence>MDSLLRRFQRPICRLSGPVQTSRTTIRPFSALRFIPLCALQVPTTRRPNLETWSVQRNSLATLADHSRNSLRGTKPPSKSWENLSNPSSEEPLLAAKRSANIILDNDGVPSQEEVIAALETIEYAGRHLVSSNSLERPQPPKHTQNATSALFSLAAKHASQTKAYAATETAPVKKMIDSLSHLAYEIAVHDPVFLSPQVLEKYVSVQVLLLRPDTLPEIFEWYTHKPTPSTSKKDPEDVIYQQPNPRAVAAAVDVKVANYALDAAIQVRDLPLALSIIETTLRAPSYRRAKIFTKAMPPIAAAALAPVAAWTLASQMAATQNGLTPESFQSIAFAGMSTYLLCVGTIGYVALTTANDQMQRVTWAVGMPLRTRWLREEERAALDRVALAWGFREKTKWGEEEGADWEELKEWVGVRGMVLDKMLLQVWTACILICGHLAGKTITTLVSHETPPPNLSLFGLVSRQINQNAGLRLESGLTRLLLRIPWSWIRPGCLLPMARQLDRFFPPPILDKGIGAIVRGADVDLTMGIGPAQGEPMVARSRPLGRHRHASAEAEMRAQSLGELTIAATTASILAAPRVASLSFHAHACAISLLYRLWHVTFTIYVTRGPSMTHDSEFYKRTVKAMEARARGADAYLHRAGESFTHHNKDDHAKRRAVHDPTHAGSEHQKERQEHQQNQPPPPINDKLKARLREAEQLAKKSADDKYRALKDIEQEVSRERAERELIQGQSIAGRKKIPLPAQQDGNQKPQTDIDDESRSREHADEVTLRATYNELVSHSPITIFSKSYCPHSKKAKQILLEAFRISPEPYVVELDLHPRGQELQGLLHQKTGRRTVPNVMVGGESLGGGDEVQLLWQSGEMITKLRQMGGSTLDTIVEKVEFGHDVSADPGL</sequence>
<keyword evidence="5" id="KW-1185">Reference proteome</keyword>
<dbReference type="GO" id="GO:0005801">
    <property type="term" value="C:cis-Golgi network"/>
    <property type="evidence" value="ECO:0007669"/>
    <property type="project" value="TreeGrafter"/>
</dbReference>
<reference evidence="4 5" key="1">
    <citation type="submission" date="2019-06" db="EMBL/GenBank/DDBJ databases">
        <title>A chromosomal-level reference genome of Carpinus fangiana (Coryloideae, Betulaceae).</title>
        <authorList>
            <person name="Yang X."/>
            <person name="Wang Z."/>
            <person name="Zhang L."/>
            <person name="Hao G."/>
            <person name="Liu J."/>
            <person name="Yang Y."/>
        </authorList>
    </citation>
    <scope>NUCLEOTIDE SEQUENCE [LARGE SCALE GENOMIC DNA]</scope>
    <source>
        <strain evidence="4">Cfa_2016G</strain>
        <tissue evidence="4">Leaf</tissue>
    </source>
</reference>
<dbReference type="EMBL" id="VIBQ01000062">
    <property type="protein sequence ID" value="KAB8556616.1"/>
    <property type="molecule type" value="Genomic_DNA"/>
</dbReference>
<feature type="transmembrane region" description="Helical" evidence="2">
    <location>
        <begin position="292"/>
        <end position="312"/>
    </location>
</feature>
<dbReference type="OrthoDB" id="5360701at2759"/>
<dbReference type="PROSITE" id="PS51354">
    <property type="entry name" value="GLUTAREDOXIN_2"/>
    <property type="match status" value="1"/>
</dbReference>
<dbReference type="SUPFAM" id="SSF52833">
    <property type="entry name" value="Thioredoxin-like"/>
    <property type="match status" value="1"/>
</dbReference>
<comment type="caution">
    <text evidence="4">The sequence shown here is derived from an EMBL/GenBank/DDBJ whole genome shotgun (WGS) entry which is preliminary data.</text>
</comment>
<evidence type="ECO:0000256" key="2">
    <source>
        <dbReference type="SAM" id="Phobius"/>
    </source>
</evidence>
<feature type="region of interest" description="Disordered" evidence="1">
    <location>
        <begin position="644"/>
        <end position="687"/>
    </location>
</feature>
<proteinExistence type="predicted"/>
<protein>
    <recommendedName>
        <fullName evidence="3">Glutaredoxin domain-containing protein</fullName>
    </recommendedName>
</protein>